<evidence type="ECO:0000256" key="1">
    <source>
        <dbReference type="SAM" id="MobiDB-lite"/>
    </source>
</evidence>
<name>A0ABY6NFP2_RALSL</name>
<evidence type="ECO:0000313" key="2">
    <source>
        <dbReference type="EMBL" id="UZF16123.1"/>
    </source>
</evidence>
<organism evidence="2">
    <name type="scientific">Ralstonia solanacearum</name>
    <name type="common">Pseudomonas solanacearum</name>
    <dbReference type="NCBI Taxonomy" id="305"/>
    <lineage>
        <taxon>Bacteria</taxon>
        <taxon>Pseudomonadati</taxon>
        <taxon>Pseudomonadota</taxon>
        <taxon>Betaproteobacteria</taxon>
        <taxon>Burkholderiales</taxon>
        <taxon>Burkholderiaceae</taxon>
        <taxon>Ralstonia</taxon>
        <taxon>Ralstonia solanacearum species complex</taxon>
    </lineage>
</organism>
<sequence>MKKSNMKTKVRISARIDQSTYIAARILYGYQGISIEKRIQDFLSKDIKQVSQQKWFVDLLKNEGIGDLQSVINAFKAASDSSTSYPNDSGASSSDDLDYGTENEEEVE</sequence>
<feature type="compositionally biased region" description="Polar residues" evidence="1">
    <location>
        <begin position="79"/>
        <end position="94"/>
    </location>
</feature>
<proteinExistence type="predicted"/>
<protein>
    <submittedName>
        <fullName evidence="2">Uncharacterized protein</fullName>
    </submittedName>
</protein>
<dbReference type="EMBL" id="CP085043">
    <property type="protein sequence ID" value="UZF16123.1"/>
    <property type="molecule type" value="Genomic_DNA"/>
</dbReference>
<accession>A0ABY6NFP2</accession>
<feature type="region of interest" description="Disordered" evidence="1">
    <location>
        <begin position="79"/>
        <end position="108"/>
    </location>
</feature>
<feature type="compositionally biased region" description="Acidic residues" evidence="1">
    <location>
        <begin position="95"/>
        <end position="108"/>
    </location>
</feature>
<gene>
    <name evidence="2" type="ORF">LH706_06695</name>
</gene>
<reference evidence="2" key="1">
    <citation type="submission" date="2021-10" db="EMBL/GenBank/DDBJ databases">
        <title>Complete genome sequences of five Ralstonia solancearum strains isolated from sunflower.</title>
        <authorList>
            <person name="She X."/>
            <person name="He Z."/>
        </authorList>
    </citation>
    <scope>NUCLEOTIDE SEQUENCE</scope>
    <source>
        <strain evidence="2">RS638</strain>
    </source>
</reference>